<protein>
    <submittedName>
        <fullName evidence="2">Uncharacterized protein</fullName>
    </submittedName>
</protein>
<organism evidence="2 3">
    <name type="scientific">Cymbomonas tetramitiformis</name>
    <dbReference type="NCBI Taxonomy" id="36881"/>
    <lineage>
        <taxon>Eukaryota</taxon>
        <taxon>Viridiplantae</taxon>
        <taxon>Chlorophyta</taxon>
        <taxon>Pyramimonadophyceae</taxon>
        <taxon>Pyramimonadales</taxon>
        <taxon>Pyramimonadaceae</taxon>
        <taxon>Cymbomonas</taxon>
    </lineage>
</organism>
<evidence type="ECO:0000313" key="3">
    <source>
        <dbReference type="Proteomes" id="UP001190700"/>
    </source>
</evidence>
<gene>
    <name evidence="2" type="ORF">CYMTET_40735</name>
</gene>
<dbReference type="EMBL" id="LGRX02027075">
    <property type="protein sequence ID" value="KAK3249859.1"/>
    <property type="molecule type" value="Genomic_DNA"/>
</dbReference>
<reference evidence="2 3" key="1">
    <citation type="journal article" date="2015" name="Genome Biol. Evol.">
        <title>Comparative Genomics of a Bacterivorous Green Alga Reveals Evolutionary Causalities and Consequences of Phago-Mixotrophic Mode of Nutrition.</title>
        <authorList>
            <person name="Burns J.A."/>
            <person name="Paasch A."/>
            <person name="Narechania A."/>
            <person name="Kim E."/>
        </authorList>
    </citation>
    <scope>NUCLEOTIDE SEQUENCE [LARGE SCALE GENOMIC DNA]</scope>
    <source>
        <strain evidence="2 3">PLY_AMNH</strain>
    </source>
</reference>
<dbReference type="Proteomes" id="UP001190700">
    <property type="component" value="Unassembled WGS sequence"/>
</dbReference>
<evidence type="ECO:0000256" key="1">
    <source>
        <dbReference type="SAM" id="MobiDB-lite"/>
    </source>
</evidence>
<feature type="region of interest" description="Disordered" evidence="1">
    <location>
        <begin position="71"/>
        <end position="95"/>
    </location>
</feature>
<evidence type="ECO:0000313" key="2">
    <source>
        <dbReference type="EMBL" id="KAK3249859.1"/>
    </source>
</evidence>
<sequence>MDCVYQLDKERSPNALKKEKLQRFLEDFDAKTSVEAWSISIFCGFLQQIDFLEIDGAWPVYRPALQKARPRWPRDSRRTERSADQVLVDAQNEYS</sequence>
<name>A0AAE0C8V0_9CHLO</name>
<accession>A0AAE0C8V0</accession>
<keyword evidence="3" id="KW-1185">Reference proteome</keyword>
<dbReference type="AlphaFoldDB" id="A0AAE0C8V0"/>
<proteinExistence type="predicted"/>
<feature type="compositionally biased region" description="Basic and acidic residues" evidence="1">
    <location>
        <begin position="72"/>
        <end position="83"/>
    </location>
</feature>
<comment type="caution">
    <text evidence="2">The sequence shown here is derived from an EMBL/GenBank/DDBJ whole genome shotgun (WGS) entry which is preliminary data.</text>
</comment>